<dbReference type="WBParaSite" id="SBAD_0000917001-mRNA-1">
    <property type="protein sequence ID" value="SBAD_0000917001-mRNA-1"/>
    <property type="gene ID" value="SBAD_0000917001"/>
</dbReference>
<protein>
    <submittedName>
        <fullName evidence="3">Vps5 domain-containing protein</fullName>
    </submittedName>
</protein>
<proteinExistence type="predicted"/>
<reference evidence="3" key="1">
    <citation type="submission" date="2016-06" db="UniProtKB">
        <authorList>
            <consortium name="WormBaseParasite"/>
        </authorList>
    </citation>
    <scope>IDENTIFICATION</scope>
</reference>
<gene>
    <name evidence="1" type="ORF">SBAD_LOCUS8850</name>
</gene>
<dbReference type="OrthoDB" id="5863617at2759"/>
<reference evidence="1 2" key="2">
    <citation type="submission" date="2018-11" db="EMBL/GenBank/DDBJ databases">
        <authorList>
            <consortium name="Pathogen Informatics"/>
        </authorList>
    </citation>
    <scope>NUCLEOTIDE SEQUENCE [LARGE SCALE GENOMIC DNA]</scope>
</reference>
<dbReference type="EMBL" id="UZAM01012033">
    <property type="protein sequence ID" value="VDP19673.1"/>
    <property type="molecule type" value="Genomic_DNA"/>
</dbReference>
<dbReference type="AlphaFoldDB" id="A0A183IZ02"/>
<evidence type="ECO:0000313" key="2">
    <source>
        <dbReference type="Proteomes" id="UP000270296"/>
    </source>
</evidence>
<keyword evidence="2" id="KW-1185">Reference proteome</keyword>
<evidence type="ECO:0000313" key="1">
    <source>
        <dbReference type="EMBL" id="VDP19673.1"/>
    </source>
</evidence>
<name>A0A183IZ02_9BILA</name>
<accession>A0A183IZ02</accession>
<dbReference type="Proteomes" id="UP000270296">
    <property type="component" value="Unassembled WGS sequence"/>
</dbReference>
<evidence type="ECO:0000313" key="3">
    <source>
        <dbReference type="WBParaSite" id="SBAD_0000917001-mRNA-1"/>
    </source>
</evidence>
<organism evidence="3">
    <name type="scientific">Soboliphyme baturini</name>
    <dbReference type="NCBI Taxonomy" id="241478"/>
    <lineage>
        <taxon>Eukaryota</taxon>
        <taxon>Metazoa</taxon>
        <taxon>Ecdysozoa</taxon>
        <taxon>Nematoda</taxon>
        <taxon>Enoplea</taxon>
        <taxon>Dorylaimia</taxon>
        <taxon>Dioctophymatida</taxon>
        <taxon>Dioctophymatoidea</taxon>
        <taxon>Soboliphymatidae</taxon>
        <taxon>Soboliphyme</taxon>
    </lineage>
</organism>
<sequence>MAVAYYLALLTFFQKKENHLLCRQKKSQIDYFLLLRNELKNLRDCKTSLGTAHSNGGRDDRPVDATVELEGKLKAFKMEVTRKTTKYDWNKEVDDVWERMAT</sequence>